<keyword evidence="7" id="KW-0966">Cell projection</keyword>
<feature type="domain" description="Flagellin C-terminal" evidence="6">
    <location>
        <begin position="212"/>
        <end position="294"/>
    </location>
</feature>
<comment type="caution">
    <text evidence="7">The sequence shown here is derived from an EMBL/GenBank/DDBJ whole genome shotgun (WGS) entry which is preliminary data.</text>
</comment>
<dbReference type="RefSeq" id="WP_179441721.1">
    <property type="nucleotide sequence ID" value="NZ_BAAALK010000002.1"/>
</dbReference>
<evidence type="ECO:0000256" key="4">
    <source>
        <dbReference type="SAM" id="Coils"/>
    </source>
</evidence>
<dbReference type="InterPro" id="IPR001029">
    <property type="entry name" value="Flagellin_N"/>
</dbReference>
<dbReference type="GO" id="GO:0009288">
    <property type="term" value="C:bacterial-type flagellum"/>
    <property type="evidence" value="ECO:0007669"/>
    <property type="project" value="UniProtKB-SubCell"/>
</dbReference>
<dbReference type="Pfam" id="PF00669">
    <property type="entry name" value="Flagellin_N"/>
    <property type="match status" value="1"/>
</dbReference>
<keyword evidence="2 3" id="KW-0975">Bacterial flagellum</keyword>
<proteinExistence type="inferred from homology"/>
<comment type="function">
    <text evidence="3">Flagellin is the subunit protein which polymerizes to form the filaments of bacterial flagella.</text>
</comment>
<dbReference type="InterPro" id="IPR001492">
    <property type="entry name" value="Flagellin"/>
</dbReference>
<dbReference type="EMBL" id="JACCFQ010000001">
    <property type="protein sequence ID" value="NYJ16881.1"/>
    <property type="molecule type" value="Genomic_DNA"/>
</dbReference>
<protein>
    <recommendedName>
        <fullName evidence="3">Flagellin</fullName>
    </recommendedName>
</protein>
<organism evidence="7 8">
    <name type="scientific">Nesterenkonia sandarakina</name>
    <dbReference type="NCBI Taxonomy" id="272918"/>
    <lineage>
        <taxon>Bacteria</taxon>
        <taxon>Bacillati</taxon>
        <taxon>Actinomycetota</taxon>
        <taxon>Actinomycetes</taxon>
        <taxon>Micrococcales</taxon>
        <taxon>Micrococcaceae</taxon>
        <taxon>Nesterenkonia</taxon>
    </lineage>
</organism>
<evidence type="ECO:0000313" key="7">
    <source>
        <dbReference type="EMBL" id="NYJ16881.1"/>
    </source>
</evidence>
<keyword evidence="3" id="KW-0964">Secreted</keyword>
<evidence type="ECO:0000256" key="1">
    <source>
        <dbReference type="ARBA" id="ARBA00005709"/>
    </source>
</evidence>
<dbReference type="GO" id="GO:0005576">
    <property type="term" value="C:extracellular region"/>
    <property type="evidence" value="ECO:0007669"/>
    <property type="project" value="UniProtKB-SubCell"/>
</dbReference>
<dbReference type="PANTHER" id="PTHR42792:SF1">
    <property type="entry name" value="FLAGELLAR HOOK-ASSOCIATED PROTEIN 3"/>
    <property type="match status" value="1"/>
</dbReference>
<sequence>MSITRVTQGSTVAAAQRNLQSAMHRLASAQDKASSLKEISRPSDNPAAIAEALQIRAAQRAADQHGRNVDNAQGWLSTADTALSTATNLLHQVRDLVLTGASQGALPQSSRDALALQLENLQAELLRTANASYLGRSVFAGTSDAGAAFTAEGSFTGVPDAAVHRRVGENSTVRVDADGEAAFGSGATSVFALVASLAEDLRAGELVGPRLAEVDQRLGSILAAQASIGATHATVLKAADALADQRVNLEAARSGLEDADLATVALELQTQELAYRAALAASAKVIQPSLMDYLR</sequence>
<dbReference type="GO" id="GO:0005198">
    <property type="term" value="F:structural molecule activity"/>
    <property type="evidence" value="ECO:0007669"/>
    <property type="project" value="UniProtKB-UniRule"/>
</dbReference>
<keyword evidence="4" id="KW-0175">Coiled coil</keyword>
<comment type="subcellular location">
    <subcellularLocation>
        <location evidence="3">Secreted</location>
    </subcellularLocation>
    <subcellularLocation>
        <location evidence="3">Bacterial flagellum</location>
    </subcellularLocation>
</comment>
<name>A0A7Z0J3D3_9MICC</name>
<evidence type="ECO:0000313" key="8">
    <source>
        <dbReference type="Proteomes" id="UP000560069"/>
    </source>
</evidence>
<gene>
    <name evidence="7" type="ORF">HNR11_001415</name>
</gene>
<evidence type="ECO:0000256" key="3">
    <source>
        <dbReference type="RuleBase" id="RU362073"/>
    </source>
</evidence>
<feature type="domain" description="Flagellin N-terminal" evidence="5">
    <location>
        <begin position="13"/>
        <end position="143"/>
    </location>
</feature>
<reference evidence="7 8" key="1">
    <citation type="submission" date="2020-07" db="EMBL/GenBank/DDBJ databases">
        <title>Sequencing the genomes of 1000 actinobacteria strains.</title>
        <authorList>
            <person name="Klenk H.-P."/>
        </authorList>
    </citation>
    <scope>NUCLEOTIDE SEQUENCE [LARGE SCALE GENOMIC DNA]</scope>
    <source>
        <strain evidence="7 8">DSM 15664</strain>
    </source>
</reference>
<dbReference type="PANTHER" id="PTHR42792">
    <property type="entry name" value="FLAGELLIN"/>
    <property type="match status" value="1"/>
</dbReference>
<dbReference type="InterPro" id="IPR046358">
    <property type="entry name" value="Flagellin_C"/>
</dbReference>
<dbReference type="Gene3D" id="1.20.1330.10">
    <property type="entry name" value="f41 fragment of flagellin, N-terminal domain"/>
    <property type="match status" value="1"/>
</dbReference>
<comment type="similarity">
    <text evidence="1 3">Belongs to the bacterial flagellin family.</text>
</comment>
<keyword evidence="7" id="KW-0969">Cilium</keyword>
<evidence type="ECO:0000259" key="5">
    <source>
        <dbReference type="Pfam" id="PF00669"/>
    </source>
</evidence>
<evidence type="ECO:0000259" key="6">
    <source>
        <dbReference type="Pfam" id="PF00700"/>
    </source>
</evidence>
<keyword evidence="7" id="KW-0282">Flagellum</keyword>
<dbReference type="SUPFAM" id="SSF64518">
    <property type="entry name" value="Phase 1 flagellin"/>
    <property type="match status" value="1"/>
</dbReference>
<evidence type="ECO:0000256" key="2">
    <source>
        <dbReference type="ARBA" id="ARBA00023143"/>
    </source>
</evidence>
<dbReference type="Proteomes" id="UP000560069">
    <property type="component" value="Unassembled WGS sequence"/>
</dbReference>
<dbReference type="Pfam" id="PF00700">
    <property type="entry name" value="Flagellin_C"/>
    <property type="match status" value="1"/>
</dbReference>
<dbReference type="AlphaFoldDB" id="A0A7Z0J3D3"/>
<keyword evidence="8" id="KW-1185">Reference proteome</keyword>
<feature type="coiled-coil region" evidence="4">
    <location>
        <begin position="12"/>
        <end position="39"/>
    </location>
</feature>
<accession>A0A7Z0J3D3</accession>